<accession>A0A3L9ZD82</accession>
<name>A0A3L9ZD82_9FLAO</name>
<keyword evidence="3" id="KW-1185">Reference proteome</keyword>
<feature type="signal peptide" evidence="1">
    <location>
        <begin position="1"/>
        <end position="19"/>
    </location>
</feature>
<gene>
    <name evidence="2" type="ORF">BXY75_1489</name>
</gene>
<evidence type="ECO:0000256" key="1">
    <source>
        <dbReference type="SAM" id="SignalP"/>
    </source>
</evidence>
<reference evidence="2 3" key="1">
    <citation type="submission" date="2018-10" db="EMBL/GenBank/DDBJ databases">
        <title>Genomic Encyclopedia of Archaeal and Bacterial Type Strains, Phase II (KMG-II): from individual species to whole genera.</title>
        <authorList>
            <person name="Goeker M."/>
        </authorList>
    </citation>
    <scope>NUCLEOTIDE SEQUENCE [LARGE SCALE GENOMIC DNA]</scope>
    <source>
        <strain evidence="2 3">DSM 23424</strain>
    </source>
</reference>
<evidence type="ECO:0000313" key="2">
    <source>
        <dbReference type="EMBL" id="RMA64612.1"/>
    </source>
</evidence>
<keyword evidence="1" id="KW-0732">Signal</keyword>
<organism evidence="2 3">
    <name type="scientific">Ulvibacter antarcticus</name>
    <dbReference type="NCBI Taxonomy" id="442714"/>
    <lineage>
        <taxon>Bacteria</taxon>
        <taxon>Pseudomonadati</taxon>
        <taxon>Bacteroidota</taxon>
        <taxon>Flavobacteriia</taxon>
        <taxon>Flavobacteriales</taxon>
        <taxon>Flavobacteriaceae</taxon>
        <taxon>Ulvibacter</taxon>
    </lineage>
</organism>
<dbReference type="EMBL" id="REFC01000012">
    <property type="protein sequence ID" value="RMA64612.1"/>
    <property type="molecule type" value="Genomic_DNA"/>
</dbReference>
<protein>
    <submittedName>
        <fullName evidence="2">Uncharacterized protein</fullName>
    </submittedName>
</protein>
<dbReference type="AlphaFoldDB" id="A0A3L9ZD82"/>
<dbReference type="RefSeq" id="WP_147437250.1">
    <property type="nucleotide sequence ID" value="NZ_REFC01000012.1"/>
</dbReference>
<proteinExistence type="predicted"/>
<dbReference type="OrthoDB" id="1443170at2"/>
<dbReference type="Proteomes" id="UP000271339">
    <property type="component" value="Unassembled WGS sequence"/>
</dbReference>
<comment type="caution">
    <text evidence="2">The sequence shown here is derived from an EMBL/GenBank/DDBJ whole genome shotgun (WGS) entry which is preliminary data.</text>
</comment>
<sequence length="171" mass="19804">MKKLTLLVMMLFATSIMTSQNVTVGEFLKLSKMSLGEIQEVLTEKNWHFYQGVDETKEVFGNVKFVFDRPGFKVGDAAKYFIIYYYSEDENANAIEMSFRTKQIFDSFTEQLDNLDFKLFSSKTDSGNIIKVYKHNGMIAEITIPPNFDGMSSYKFMFATKKDYKKIRSSN</sequence>
<evidence type="ECO:0000313" key="3">
    <source>
        <dbReference type="Proteomes" id="UP000271339"/>
    </source>
</evidence>
<feature type="chain" id="PRO_5017993041" evidence="1">
    <location>
        <begin position="20"/>
        <end position="171"/>
    </location>
</feature>